<reference evidence="2 3" key="1">
    <citation type="journal article" date="2020" name="Genomics">
        <title>Complete, high-quality genomes from long-read metagenomic sequencing of two wolf lichen thalli reveals enigmatic genome architecture.</title>
        <authorList>
            <person name="McKenzie S.K."/>
            <person name="Walston R.F."/>
            <person name="Allen J.L."/>
        </authorList>
    </citation>
    <scope>NUCLEOTIDE SEQUENCE [LARGE SCALE GENOMIC DNA]</scope>
    <source>
        <strain evidence="2">WasteWater1</strain>
    </source>
</reference>
<gene>
    <name evidence="2" type="ORF">HO133_009098</name>
</gene>
<keyword evidence="3" id="KW-1185">Reference proteome</keyword>
<dbReference type="RefSeq" id="XP_037154785.1">
    <property type="nucleotide sequence ID" value="XM_037299959.1"/>
</dbReference>
<comment type="caution">
    <text evidence="2">The sequence shown here is derived from an EMBL/GenBank/DDBJ whole genome shotgun (WGS) entry which is preliminary data.</text>
</comment>
<protein>
    <submittedName>
        <fullName evidence="2">Uncharacterized protein</fullName>
    </submittedName>
</protein>
<evidence type="ECO:0000313" key="3">
    <source>
        <dbReference type="Proteomes" id="UP000593566"/>
    </source>
</evidence>
<evidence type="ECO:0000313" key="2">
    <source>
        <dbReference type="EMBL" id="KAF6226232.1"/>
    </source>
</evidence>
<sequence length="90" mass="9788">MAGFDGTDYGCDDDDSPTTDATGPNARERGIGGQETVPVDGDGAVQELDAGFSDDESDDDEGEEVVLLRMSRTVMRGERFRRRLCLKEGR</sequence>
<dbReference type="AlphaFoldDB" id="A0A8H6CMG5"/>
<dbReference type="Proteomes" id="UP000593566">
    <property type="component" value="Unassembled WGS sequence"/>
</dbReference>
<proteinExistence type="predicted"/>
<name>A0A8H6CMG5_9LECA</name>
<dbReference type="EMBL" id="JACCJB010000006">
    <property type="protein sequence ID" value="KAF6226232.1"/>
    <property type="molecule type" value="Genomic_DNA"/>
</dbReference>
<dbReference type="GeneID" id="59337493"/>
<feature type="region of interest" description="Disordered" evidence="1">
    <location>
        <begin position="1"/>
        <end position="63"/>
    </location>
</feature>
<evidence type="ECO:0000256" key="1">
    <source>
        <dbReference type="SAM" id="MobiDB-lite"/>
    </source>
</evidence>
<feature type="compositionally biased region" description="Acidic residues" evidence="1">
    <location>
        <begin position="52"/>
        <end position="63"/>
    </location>
</feature>
<accession>A0A8H6CMG5</accession>
<organism evidence="2 3">
    <name type="scientific">Letharia lupina</name>
    <dbReference type="NCBI Taxonomy" id="560253"/>
    <lineage>
        <taxon>Eukaryota</taxon>
        <taxon>Fungi</taxon>
        <taxon>Dikarya</taxon>
        <taxon>Ascomycota</taxon>
        <taxon>Pezizomycotina</taxon>
        <taxon>Lecanoromycetes</taxon>
        <taxon>OSLEUM clade</taxon>
        <taxon>Lecanoromycetidae</taxon>
        <taxon>Lecanorales</taxon>
        <taxon>Lecanorineae</taxon>
        <taxon>Parmeliaceae</taxon>
        <taxon>Letharia</taxon>
    </lineage>
</organism>